<dbReference type="PROSITE" id="PS50878">
    <property type="entry name" value="RT_POL"/>
    <property type="match status" value="1"/>
</dbReference>
<name>A0A6J0CDS4_NEOLC</name>
<dbReference type="SUPFAM" id="SSF56672">
    <property type="entry name" value="DNA/RNA polymerases"/>
    <property type="match status" value="1"/>
</dbReference>
<dbReference type="RefSeq" id="XP_015524580.1">
    <property type="nucleotide sequence ID" value="XM_015669094.1"/>
</dbReference>
<dbReference type="Pfam" id="PF00078">
    <property type="entry name" value="RVT_1"/>
    <property type="match status" value="1"/>
</dbReference>
<dbReference type="GeneID" id="107227831"/>
<dbReference type="KEGG" id="nlo:107227831"/>
<dbReference type="PANTHER" id="PTHR47027">
    <property type="entry name" value="REVERSE TRANSCRIPTASE DOMAIN-CONTAINING PROTEIN"/>
    <property type="match status" value="1"/>
</dbReference>
<gene>
    <name evidence="3" type="primary">LOC107227831</name>
</gene>
<dbReference type="InParanoid" id="A0A6J0CDS4"/>
<organism evidence="3">
    <name type="scientific">Neodiprion lecontei</name>
    <name type="common">Redheaded pine sawfly</name>
    <dbReference type="NCBI Taxonomy" id="441921"/>
    <lineage>
        <taxon>Eukaryota</taxon>
        <taxon>Metazoa</taxon>
        <taxon>Ecdysozoa</taxon>
        <taxon>Arthropoda</taxon>
        <taxon>Hexapoda</taxon>
        <taxon>Insecta</taxon>
        <taxon>Pterygota</taxon>
        <taxon>Neoptera</taxon>
        <taxon>Endopterygota</taxon>
        <taxon>Hymenoptera</taxon>
        <taxon>Tenthredinoidea</taxon>
        <taxon>Diprionidae</taxon>
        <taxon>Diprioninae</taxon>
        <taxon>Neodiprion</taxon>
    </lineage>
</organism>
<reference evidence="3" key="1">
    <citation type="submission" date="2025-08" db="UniProtKB">
        <authorList>
            <consortium name="RefSeq"/>
        </authorList>
    </citation>
    <scope>IDENTIFICATION</scope>
    <source>
        <tissue evidence="3">Thorax and Abdomen</tissue>
    </source>
</reference>
<dbReference type="InterPro" id="IPR036691">
    <property type="entry name" value="Endo/exonu/phosph_ase_sf"/>
</dbReference>
<dbReference type="CDD" id="cd01650">
    <property type="entry name" value="RT_nLTR_like"/>
    <property type="match status" value="1"/>
</dbReference>
<evidence type="ECO:0000313" key="2">
    <source>
        <dbReference type="Proteomes" id="UP000829291"/>
    </source>
</evidence>
<evidence type="ECO:0000259" key="1">
    <source>
        <dbReference type="PROSITE" id="PS50878"/>
    </source>
</evidence>
<sequence>MQTEVIDMSPWWLFAWTVVRETVLTVRVIYFRPGLEFKHILETIPNRGWGSGGKVNARSPPLSEFMQTNGYVLVNGRSPGDRPARPTYYCKNGRNVIDLVFVKASSLSEIEDFEIETEAGLLDHLSVKLELCAIGAEIEENYGSKLGDTNRGTRLIWAICGNDKKCGSTRDPFLRPFRKPWFEDECKDTKSLLNEQITLPESQKTLEKCMNGKVAGPDQIITEFYKLLPINERLYLLKLCNLVLERESVPSRWAKILKERLEQYVETRGLLPEAQMGFRKGRGGTECMFTLILAIQLQLRLGKREVYAIFVDFKRAFDSITQEKLWAKLYRLRISTKMTKIIKSLYDQATIQVRSRNAFSNEFAVTEGVLQGESLIPLLFLLYIADFEDFFRQRGLEGLNIEGIHNIVMLLYTDDTVILAQSQTDLAKKLRVLGEYCAENGLTVNLIKTSIIIFKNGGYPKALDPKYTRHMDKNIETVTTYNYLGIPLSSSSLGQLGAVNAINKAKISSGAAFAILARAKSDYWKSFKHLYDSLISSTLLHGVPVWGLRYLDQIEKAQTGFFK</sequence>
<accession>A0A6J0CDS4</accession>
<dbReference type="PANTHER" id="PTHR47027:SF20">
    <property type="entry name" value="REVERSE TRANSCRIPTASE-LIKE PROTEIN WITH RNA-DIRECTED DNA POLYMERASE DOMAIN"/>
    <property type="match status" value="1"/>
</dbReference>
<evidence type="ECO:0000313" key="3">
    <source>
        <dbReference type="RefSeq" id="XP_015524580.1"/>
    </source>
</evidence>
<feature type="domain" description="Reverse transcriptase" evidence="1">
    <location>
        <begin position="187"/>
        <end position="488"/>
    </location>
</feature>
<dbReference type="AlphaFoldDB" id="A0A6J0CDS4"/>
<protein>
    <submittedName>
        <fullName evidence="3">Uncharacterized protein LOC107227831</fullName>
    </submittedName>
</protein>
<dbReference type="InterPro" id="IPR000477">
    <property type="entry name" value="RT_dom"/>
</dbReference>
<dbReference type="Gene3D" id="3.60.10.10">
    <property type="entry name" value="Endonuclease/exonuclease/phosphatase"/>
    <property type="match status" value="1"/>
</dbReference>
<proteinExistence type="predicted"/>
<keyword evidence="2" id="KW-1185">Reference proteome</keyword>
<dbReference type="InterPro" id="IPR043502">
    <property type="entry name" value="DNA/RNA_pol_sf"/>
</dbReference>
<dbReference type="Proteomes" id="UP000829291">
    <property type="component" value="Chromosome 2"/>
</dbReference>
<dbReference type="GO" id="GO:0071897">
    <property type="term" value="P:DNA biosynthetic process"/>
    <property type="evidence" value="ECO:0007669"/>
    <property type="project" value="UniProtKB-ARBA"/>
</dbReference>
<dbReference type="SUPFAM" id="SSF56219">
    <property type="entry name" value="DNase I-like"/>
    <property type="match status" value="1"/>
</dbReference>
<dbReference type="OrthoDB" id="7697944at2759"/>